<feature type="region of interest" description="Disordered" evidence="4">
    <location>
        <begin position="372"/>
        <end position="391"/>
    </location>
</feature>
<dbReference type="Gene3D" id="3.40.50.12660">
    <property type="match status" value="1"/>
</dbReference>
<evidence type="ECO:0000313" key="7">
    <source>
        <dbReference type="Proteomes" id="UP000297245"/>
    </source>
</evidence>
<protein>
    <submittedName>
        <fullName evidence="6">Peptidase C14</fullName>
    </submittedName>
</protein>
<dbReference type="InterPro" id="IPR011600">
    <property type="entry name" value="Pept_C14_caspase"/>
</dbReference>
<feature type="region of interest" description="Disordered" evidence="4">
    <location>
        <begin position="616"/>
        <end position="657"/>
    </location>
</feature>
<evidence type="ECO:0000256" key="1">
    <source>
        <dbReference type="ARBA" id="ARBA00009005"/>
    </source>
</evidence>
<name>A0A4S8KS06_DENBC</name>
<evidence type="ECO:0000256" key="3">
    <source>
        <dbReference type="ARBA" id="ARBA00022807"/>
    </source>
</evidence>
<evidence type="ECO:0000256" key="4">
    <source>
        <dbReference type="SAM" id="MobiDB-lite"/>
    </source>
</evidence>
<organism evidence="6 7">
    <name type="scientific">Dendrothele bispora (strain CBS 962.96)</name>
    <dbReference type="NCBI Taxonomy" id="1314807"/>
    <lineage>
        <taxon>Eukaryota</taxon>
        <taxon>Fungi</taxon>
        <taxon>Dikarya</taxon>
        <taxon>Basidiomycota</taxon>
        <taxon>Agaricomycotina</taxon>
        <taxon>Agaricomycetes</taxon>
        <taxon>Agaricomycetidae</taxon>
        <taxon>Agaricales</taxon>
        <taxon>Agaricales incertae sedis</taxon>
        <taxon>Dendrothele</taxon>
    </lineage>
</organism>
<dbReference type="InterPro" id="IPR050452">
    <property type="entry name" value="Metacaspase"/>
</dbReference>
<evidence type="ECO:0000259" key="5">
    <source>
        <dbReference type="Pfam" id="PF00656"/>
    </source>
</evidence>
<gene>
    <name evidence="6" type="ORF">K435DRAFT_876589</name>
</gene>
<dbReference type="PANTHER" id="PTHR48104:SF30">
    <property type="entry name" value="METACASPASE-1"/>
    <property type="match status" value="1"/>
</dbReference>
<dbReference type="OrthoDB" id="3223806at2759"/>
<feature type="compositionally biased region" description="Polar residues" evidence="4">
    <location>
        <begin position="318"/>
        <end position="327"/>
    </location>
</feature>
<proteinExistence type="inferred from homology"/>
<dbReference type="GO" id="GO:0006508">
    <property type="term" value="P:proteolysis"/>
    <property type="evidence" value="ECO:0007669"/>
    <property type="project" value="InterPro"/>
</dbReference>
<feature type="compositionally biased region" description="Low complexity" evidence="4">
    <location>
        <begin position="374"/>
        <end position="391"/>
    </location>
</feature>
<keyword evidence="3" id="KW-0645">Protease</keyword>
<feature type="compositionally biased region" description="Low complexity" evidence="4">
    <location>
        <begin position="307"/>
        <end position="317"/>
    </location>
</feature>
<dbReference type="GO" id="GO:0006915">
    <property type="term" value="P:apoptotic process"/>
    <property type="evidence" value="ECO:0007669"/>
    <property type="project" value="UniProtKB-KW"/>
</dbReference>
<feature type="compositionally biased region" description="Basic and acidic residues" evidence="4">
    <location>
        <begin position="644"/>
        <end position="657"/>
    </location>
</feature>
<dbReference type="GO" id="GO:0004197">
    <property type="term" value="F:cysteine-type endopeptidase activity"/>
    <property type="evidence" value="ECO:0007669"/>
    <property type="project" value="InterPro"/>
</dbReference>
<dbReference type="Pfam" id="PF00656">
    <property type="entry name" value="Peptidase_C14"/>
    <property type="match status" value="1"/>
</dbReference>
<reference evidence="6 7" key="1">
    <citation type="journal article" date="2019" name="Nat. Ecol. Evol.">
        <title>Megaphylogeny resolves global patterns of mushroom evolution.</title>
        <authorList>
            <person name="Varga T."/>
            <person name="Krizsan K."/>
            <person name="Foldi C."/>
            <person name="Dima B."/>
            <person name="Sanchez-Garcia M."/>
            <person name="Sanchez-Ramirez S."/>
            <person name="Szollosi G.J."/>
            <person name="Szarkandi J.G."/>
            <person name="Papp V."/>
            <person name="Albert L."/>
            <person name="Andreopoulos W."/>
            <person name="Angelini C."/>
            <person name="Antonin V."/>
            <person name="Barry K.W."/>
            <person name="Bougher N.L."/>
            <person name="Buchanan P."/>
            <person name="Buyck B."/>
            <person name="Bense V."/>
            <person name="Catcheside P."/>
            <person name="Chovatia M."/>
            <person name="Cooper J."/>
            <person name="Damon W."/>
            <person name="Desjardin D."/>
            <person name="Finy P."/>
            <person name="Geml J."/>
            <person name="Haridas S."/>
            <person name="Hughes K."/>
            <person name="Justo A."/>
            <person name="Karasinski D."/>
            <person name="Kautmanova I."/>
            <person name="Kiss B."/>
            <person name="Kocsube S."/>
            <person name="Kotiranta H."/>
            <person name="LaButti K.M."/>
            <person name="Lechner B.E."/>
            <person name="Liimatainen K."/>
            <person name="Lipzen A."/>
            <person name="Lukacs Z."/>
            <person name="Mihaltcheva S."/>
            <person name="Morgado L.N."/>
            <person name="Niskanen T."/>
            <person name="Noordeloos M.E."/>
            <person name="Ohm R.A."/>
            <person name="Ortiz-Santana B."/>
            <person name="Ovrebo C."/>
            <person name="Racz N."/>
            <person name="Riley R."/>
            <person name="Savchenko A."/>
            <person name="Shiryaev A."/>
            <person name="Soop K."/>
            <person name="Spirin V."/>
            <person name="Szebenyi C."/>
            <person name="Tomsovsky M."/>
            <person name="Tulloss R.E."/>
            <person name="Uehling J."/>
            <person name="Grigoriev I.V."/>
            <person name="Vagvolgyi C."/>
            <person name="Papp T."/>
            <person name="Martin F.M."/>
            <person name="Miettinen O."/>
            <person name="Hibbett D.S."/>
            <person name="Nagy L.G."/>
        </authorList>
    </citation>
    <scope>NUCLEOTIDE SEQUENCE [LARGE SCALE GENOMIC DNA]</scope>
    <source>
        <strain evidence="6 7">CBS 962.96</strain>
    </source>
</reference>
<feature type="domain" description="Peptidase C14 caspase" evidence="5">
    <location>
        <begin position="29"/>
        <end position="274"/>
    </location>
</feature>
<feature type="region of interest" description="Disordered" evidence="4">
    <location>
        <begin position="245"/>
        <end position="363"/>
    </location>
</feature>
<accession>A0A4S8KS06</accession>
<feature type="compositionally biased region" description="Basic and acidic residues" evidence="4">
    <location>
        <begin position="474"/>
        <end position="483"/>
    </location>
</feature>
<feature type="compositionally biased region" description="Basic and acidic residues" evidence="4">
    <location>
        <begin position="288"/>
        <end position="297"/>
    </location>
</feature>
<keyword evidence="2" id="KW-0053">Apoptosis</keyword>
<dbReference type="SUPFAM" id="SSF52129">
    <property type="entry name" value="Caspase-like"/>
    <property type="match status" value="1"/>
</dbReference>
<dbReference type="EMBL" id="ML180185">
    <property type="protein sequence ID" value="THU78470.1"/>
    <property type="molecule type" value="Genomic_DNA"/>
</dbReference>
<dbReference type="PANTHER" id="PTHR48104">
    <property type="entry name" value="METACASPASE-4"/>
    <property type="match status" value="1"/>
</dbReference>
<feature type="region of interest" description="Disordered" evidence="4">
    <location>
        <begin position="474"/>
        <end position="493"/>
    </location>
</feature>
<keyword evidence="3" id="KW-0378">Hydrolase</keyword>
<keyword evidence="3" id="KW-0788">Thiol protease</keyword>
<sequence length="657" mass="73907">MKIGHLAPRRRRQYSQTEYVASNVKSTPKKRALLVGISYPNSPSKLKGPHNDVRVMRNLLIDKYNYQANDITVLIDDGKAEKKDLQPTKSNLLRELDRFIVDAKRGDHFFFHYAGHVHQGEEDPESKEEDKREEYLVPCDANPDDPQIEDCIQDDRLKELLVNRLPLGAYLVAVFDSCHSQSLLDLDHWRCNRVYVPWISKGRRKSDSMWNNVQRKAAIRSRTIRQNTRLDDGTVQSRKTSMKRFHFDPDSSLNNQPTTSSPQQNQNQNQNSRSRSQSHPHPRFRSQSNHDHDHDHGSNNQLGHAPSTSTSTSTSSSARTPSLTYANSSISSSSSSSSSSSFSQTSARLYSPPSTPKPPASLSLRTDFVSEPLVPTVPNTPTSPTTSPKAAAASKTVTFTLSPTATINSVSHTLRKATGIVKRKSTLAPAPNKSGTVTMEKKKKKGTLETVDSVFTPWLTGEVKAWNTEDIIRASDSNGRRPEDDEQQQLPEELYLVDSPVQEYCGGDCREKLDKMFDKLTHDNRRSGGGGENHVMEDSFEGSGQVVSLSSCRDNQLAWESTDGKSMTQFLVEQLRKQSHPSFAQLMTTLSHDLHKAAVGMHQQTKGYKREMKLWRKEKNKAKSRSTSDTNGLEMTNFQNPELSSRKPLDMKTRWNP</sequence>
<dbReference type="InterPro" id="IPR029030">
    <property type="entry name" value="Caspase-like_dom_sf"/>
</dbReference>
<dbReference type="Proteomes" id="UP000297245">
    <property type="component" value="Unassembled WGS sequence"/>
</dbReference>
<dbReference type="AlphaFoldDB" id="A0A4S8KS06"/>
<feature type="compositionally biased region" description="Low complexity" evidence="4">
    <location>
        <begin position="328"/>
        <end position="343"/>
    </location>
</feature>
<evidence type="ECO:0000256" key="2">
    <source>
        <dbReference type="ARBA" id="ARBA00022703"/>
    </source>
</evidence>
<feature type="compositionally biased region" description="Polar residues" evidence="4">
    <location>
        <begin position="625"/>
        <end position="643"/>
    </location>
</feature>
<evidence type="ECO:0000313" key="6">
    <source>
        <dbReference type="EMBL" id="THU78470.1"/>
    </source>
</evidence>
<dbReference type="Gene3D" id="3.40.50.1460">
    <property type="match status" value="1"/>
</dbReference>
<keyword evidence="7" id="KW-1185">Reference proteome</keyword>
<comment type="similarity">
    <text evidence="1">Belongs to the peptidase C14B family.</text>
</comment>
<dbReference type="GO" id="GO:0005737">
    <property type="term" value="C:cytoplasm"/>
    <property type="evidence" value="ECO:0007669"/>
    <property type="project" value="TreeGrafter"/>
</dbReference>
<feature type="compositionally biased region" description="Low complexity" evidence="4">
    <location>
        <begin position="254"/>
        <end position="275"/>
    </location>
</feature>